<organism evidence="6 7">
    <name type="scientific">Candidatus Thiodiazotropha endolucinida</name>
    <dbReference type="NCBI Taxonomy" id="1655433"/>
    <lineage>
        <taxon>Bacteria</taxon>
        <taxon>Pseudomonadati</taxon>
        <taxon>Pseudomonadota</taxon>
        <taxon>Gammaproteobacteria</taxon>
        <taxon>Chromatiales</taxon>
        <taxon>Sedimenticolaceae</taxon>
        <taxon>Candidatus Thiodiazotropha</taxon>
    </lineage>
</organism>
<dbReference type="EMBL" id="MARB01000011">
    <property type="protein sequence ID" value="ODJ87584.1"/>
    <property type="molecule type" value="Genomic_DNA"/>
</dbReference>
<sequence length="249" mass="27206">MSAPMDGTILHFDNLTLGYDRHPAVHHLDYVIRAGALVAVVGPNGAGKSTLLKGVVGSLAPLEGKIRLAGIKASEIAYLPQQADIDRSFPISVFDMAAMGLWQKSGAFRRFGRDGDRRVGEALDIVGLAGFEKRPIGTLSGGQMQRSLFARLLLQDARLILLDEPFTAIDSATVRDLKRLIRRWHGERRTVIAVLHDLDQVRADFPETLLLAREQVAAGSTETVLTQANLDQARRLTEAFDEEAAVCGR</sequence>
<keyword evidence="3" id="KW-0547">Nucleotide-binding</keyword>
<comment type="similarity">
    <text evidence="1">Belongs to the ABC transporter superfamily.</text>
</comment>
<dbReference type="GO" id="GO:0005524">
    <property type="term" value="F:ATP binding"/>
    <property type="evidence" value="ECO:0007669"/>
    <property type="project" value="UniProtKB-KW"/>
</dbReference>
<dbReference type="PANTHER" id="PTHR42734:SF5">
    <property type="entry name" value="IRON TRANSPORT SYSTEM ATP-BINDING PROTEIN HI_0361-RELATED"/>
    <property type="match status" value="1"/>
</dbReference>
<dbReference type="Gene3D" id="3.40.50.300">
    <property type="entry name" value="P-loop containing nucleotide triphosphate hydrolases"/>
    <property type="match status" value="1"/>
</dbReference>
<dbReference type="InterPro" id="IPR027417">
    <property type="entry name" value="P-loop_NTPase"/>
</dbReference>
<dbReference type="SMART" id="SM00382">
    <property type="entry name" value="AAA"/>
    <property type="match status" value="1"/>
</dbReference>
<gene>
    <name evidence="6" type="primary">znuC_1</name>
    <name evidence="6" type="ORF">CODIS_22960</name>
</gene>
<dbReference type="PANTHER" id="PTHR42734">
    <property type="entry name" value="METAL TRANSPORT SYSTEM ATP-BINDING PROTEIN TM_0124-RELATED"/>
    <property type="match status" value="1"/>
</dbReference>
<protein>
    <submittedName>
        <fullName evidence="6">High-affinity zinc uptake system ATP-binding protein ZnuC</fullName>
        <ecNumber evidence="6">3.6.3.-</ecNumber>
    </submittedName>
</protein>
<keyword evidence="7" id="KW-1185">Reference proteome</keyword>
<keyword evidence="4 6" id="KW-0067">ATP-binding</keyword>
<dbReference type="AlphaFoldDB" id="A0A7Z0VL91"/>
<evidence type="ECO:0000256" key="3">
    <source>
        <dbReference type="ARBA" id="ARBA00022741"/>
    </source>
</evidence>
<reference evidence="6 7" key="1">
    <citation type="submission" date="2016-06" db="EMBL/GenBank/DDBJ databases">
        <title>Genome sequence of endosymbiont of Candidatus Endolucinida thiodiazotropha.</title>
        <authorList>
            <person name="Poehlein A."/>
            <person name="Koenig S."/>
            <person name="Heiden S.E."/>
            <person name="Thuermer A."/>
            <person name="Voget S."/>
            <person name="Daniel R."/>
            <person name="Markert S."/>
            <person name="Gros O."/>
            <person name="Schweder T."/>
        </authorList>
    </citation>
    <scope>NUCLEOTIDE SEQUENCE [LARGE SCALE GENOMIC DNA]</scope>
    <source>
        <strain evidence="6 7">COS</strain>
    </source>
</reference>
<evidence type="ECO:0000259" key="5">
    <source>
        <dbReference type="PROSITE" id="PS50893"/>
    </source>
</evidence>
<dbReference type="GO" id="GO:0016887">
    <property type="term" value="F:ATP hydrolysis activity"/>
    <property type="evidence" value="ECO:0007669"/>
    <property type="project" value="InterPro"/>
</dbReference>
<dbReference type="InterPro" id="IPR047748">
    <property type="entry name" value="AztA-like"/>
</dbReference>
<keyword evidence="6" id="KW-0378">Hydrolase</keyword>
<keyword evidence="2" id="KW-0813">Transport</keyword>
<feature type="domain" description="ABC transporter" evidence="5">
    <location>
        <begin position="10"/>
        <end position="238"/>
    </location>
</feature>
<dbReference type="PROSITE" id="PS50893">
    <property type="entry name" value="ABC_TRANSPORTER_2"/>
    <property type="match status" value="1"/>
</dbReference>
<dbReference type="CDD" id="cd03235">
    <property type="entry name" value="ABC_Metallic_Cations"/>
    <property type="match status" value="1"/>
</dbReference>
<proteinExistence type="inferred from homology"/>
<comment type="caution">
    <text evidence="6">The sequence shown here is derived from an EMBL/GenBank/DDBJ whole genome shotgun (WGS) entry which is preliminary data.</text>
</comment>
<dbReference type="SUPFAM" id="SSF52540">
    <property type="entry name" value="P-loop containing nucleoside triphosphate hydrolases"/>
    <property type="match status" value="1"/>
</dbReference>
<dbReference type="Proteomes" id="UP000094769">
    <property type="component" value="Unassembled WGS sequence"/>
</dbReference>
<dbReference type="NCBIfam" id="NF040873">
    <property type="entry name" value="AztA"/>
    <property type="match status" value="1"/>
</dbReference>
<dbReference type="EC" id="3.6.3.-" evidence="6"/>
<name>A0A7Z0VL91_9GAMM</name>
<evidence type="ECO:0000256" key="4">
    <source>
        <dbReference type="ARBA" id="ARBA00022840"/>
    </source>
</evidence>
<dbReference type="InterPro" id="IPR003439">
    <property type="entry name" value="ABC_transporter-like_ATP-bd"/>
</dbReference>
<evidence type="ECO:0000256" key="1">
    <source>
        <dbReference type="ARBA" id="ARBA00005417"/>
    </source>
</evidence>
<accession>A0A7Z0VL91</accession>
<dbReference type="InterPro" id="IPR003593">
    <property type="entry name" value="AAA+_ATPase"/>
</dbReference>
<evidence type="ECO:0000313" key="7">
    <source>
        <dbReference type="Proteomes" id="UP000094769"/>
    </source>
</evidence>
<dbReference type="InterPro" id="IPR050153">
    <property type="entry name" value="Metal_Ion_Import_ABC"/>
</dbReference>
<evidence type="ECO:0000256" key="2">
    <source>
        <dbReference type="ARBA" id="ARBA00022448"/>
    </source>
</evidence>
<evidence type="ECO:0000313" key="6">
    <source>
        <dbReference type="EMBL" id="ODJ87584.1"/>
    </source>
</evidence>
<dbReference type="Pfam" id="PF00005">
    <property type="entry name" value="ABC_tran"/>
    <property type="match status" value="1"/>
</dbReference>